<dbReference type="EMBL" id="BGZK01002847">
    <property type="protein sequence ID" value="GBP96887.1"/>
    <property type="molecule type" value="Genomic_DNA"/>
</dbReference>
<sequence>MPPGVSGGHPRRGLLDSPAEFPDRSLGLGPTPGQRRAANLLPQARPPSKIPDGLCHRCKTPASVSLPVPAILSIGSPPPTTLADLCEEPMHARCGSLRLPTR</sequence>
<protein>
    <submittedName>
        <fullName evidence="2">Uncharacterized protein</fullName>
    </submittedName>
</protein>
<reference evidence="2 3" key="1">
    <citation type="journal article" date="2019" name="Commun. Biol.">
        <title>The bagworm genome reveals a unique fibroin gene that provides high tensile strength.</title>
        <authorList>
            <person name="Kono N."/>
            <person name="Nakamura H."/>
            <person name="Ohtoshi R."/>
            <person name="Tomita M."/>
            <person name="Numata K."/>
            <person name="Arakawa K."/>
        </authorList>
    </citation>
    <scope>NUCLEOTIDE SEQUENCE [LARGE SCALE GENOMIC DNA]</scope>
</reference>
<dbReference type="AlphaFoldDB" id="A0A4C2ADG3"/>
<comment type="caution">
    <text evidence="2">The sequence shown here is derived from an EMBL/GenBank/DDBJ whole genome shotgun (WGS) entry which is preliminary data.</text>
</comment>
<gene>
    <name evidence="2" type="ORF">EVAR_84140_1</name>
</gene>
<name>A0A4C2ADG3_EUMVA</name>
<evidence type="ECO:0000313" key="3">
    <source>
        <dbReference type="Proteomes" id="UP000299102"/>
    </source>
</evidence>
<keyword evidence="3" id="KW-1185">Reference proteome</keyword>
<evidence type="ECO:0000313" key="2">
    <source>
        <dbReference type="EMBL" id="GBP96887.1"/>
    </source>
</evidence>
<dbReference type="Proteomes" id="UP000299102">
    <property type="component" value="Unassembled WGS sequence"/>
</dbReference>
<proteinExistence type="predicted"/>
<feature type="region of interest" description="Disordered" evidence="1">
    <location>
        <begin position="1"/>
        <end position="38"/>
    </location>
</feature>
<accession>A0A4C2ADG3</accession>
<evidence type="ECO:0000256" key="1">
    <source>
        <dbReference type="SAM" id="MobiDB-lite"/>
    </source>
</evidence>
<organism evidence="2 3">
    <name type="scientific">Eumeta variegata</name>
    <name type="common">Bagworm moth</name>
    <name type="synonym">Eumeta japonica</name>
    <dbReference type="NCBI Taxonomy" id="151549"/>
    <lineage>
        <taxon>Eukaryota</taxon>
        <taxon>Metazoa</taxon>
        <taxon>Ecdysozoa</taxon>
        <taxon>Arthropoda</taxon>
        <taxon>Hexapoda</taxon>
        <taxon>Insecta</taxon>
        <taxon>Pterygota</taxon>
        <taxon>Neoptera</taxon>
        <taxon>Endopterygota</taxon>
        <taxon>Lepidoptera</taxon>
        <taxon>Glossata</taxon>
        <taxon>Ditrysia</taxon>
        <taxon>Tineoidea</taxon>
        <taxon>Psychidae</taxon>
        <taxon>Oiketicinae</taxon>
        <taxon>Eumeta</taxon>
    </lineage>
</organism>